<evidence type="ECO:0000256" key="1">
    <source>
        <dbReference type="SAM" id="SignalP"/>
    </source>
</evidence>
<feature type="chain" id="PRO_5010380053" description="Peptidoglycan binding-like domain-containing protein" evidence="1">
    <location>
        <begin position="33"/>
        <end position="154"/>
    </location>
</feature>
<reference evidence="3 4" key="1">
    <citation type="submission" date="2016-10" db="EMBL/GenBank/DDBJ databases">
        <title>Genome sequence of Streptomyces sp. MUSC 1.</title>
        <authorList>
            <person name="Lee L.-H."/>
            <person name="Ser H.-L."/>
            <person name="Law J.W.-F."/>
        </authorList>
    </citation>
    <scope>NUCLEOTIDE SEQUENCE [LARGE SCALE GENOMIC DNA]</scope>
    <source>
        <strain evidence="3 4">MUSC 1</strain>
    </source>
</reference>
<accession>A0A1S2QHR8</accession>
<protein>
    <recommendedName>
        <fullName evidence="2">Peptidoglycan binding-like domain-containing protein</fullName>
    </recommendedName>
</protein>
<dbReference type="EMBL" id="MLYO01000023">
    <property type="protein sequence ID" value="OIK05213.1"/>
    <property type="molecule type" value="Genomic_DNA"/>
</dbReference>
<feature type="domain" description="Peptidoglycan binding-like" evidence="2">
    <location>
        <begin position="109"/>
        <end position="140"/>
    </location>
</feature>
<dbReference type="SUPFAM" id="SSF47090">
    <property type="entry name" value="PGBD-like"/>
    <property type="match status" value="2"/>
</dbReference>
<keyword evidence="1" id="KW-0732">Signal</keyword>
<dbReference type="Pfam" id="PF01471">
    <property type="entry name" value="PG_binding_1"/>
    <property type="match status" value="1"/>
</dbReference>
<evidence type="ECO:0000313" key="4">
    <source>
        <dbReference type="Proteomes" id="UP000179642"/>
    </source>
</evidence>
<dbReference type="RefSeq" id="WP_071381000.1">
    <property type="nucleotide sequence ID" value="NZ_MLYO01000023.1"/>
</dbReference>
<evidence type="ECO:0000313" key="3">
    <source>
        <dbReference type="EMBL" id="OIK05213.1"/>
    </source>
</evidence>
<comment type="caution">
    <text evidence="3">The sequence shown here is derived from an EMBL/GenBank/DDBJ whole genome shotgun (WGS) entry which is preliminary data.</text>
</comment>
<dbReference type="InterPro" id="IPR036366">
    <property type="entry name" value="PGBDSf"/>
</dbReference>
<dbReference type="InterPro" id="IPR036365">
    <property type="entry name" value="PGBD-like_sf"/>
</dbReference>
<gene>
    <name evidence="3" type="ORF">BIV23_13190</name>
</gene>
<sequence>MLTRAQSAVGLTAAGLVLGLTGTLAGATTATAVPTQQAHTRTVSVQTVNNLGLSISEGKSVQCYVRGAGYSPGTIDGQLGPDSWAAWQRFLNALKYNAGTVDGEVGPNTVRALQRFLTYLGYDTGGVDGIAGTKTKAAWKSFSHLGNGTDGSWC</sequence>
<dbReference type="Proteomes" id="UP000179642">
    <property type="component" value="Unassembled WGS sequence"/>
</dbReference>
<organism evidence="3 4">
    <name type="scientific">Streptomyces monashensis</name>
    <dbReference type="NCBI Taxonomy" id="1678012"/>
    <lineage>
        <taxon>Bacteria</taxon>
        <taxon>Bacillati</taxon>
        <taxon>Actinomycetota</taxon>
        <taxon>Actinomycetes</taxon>
        <taxon>Kitasatosporales</taxon>
        <taxon>Streptomycetaceae</taxon>
        <taxon>Streptomyces</taxon>
    </lineage>
</organism>
<keyword evidence="4" id="KW-1185">Reference proteome</keyword>
<evidence type="ECO:0000259" key="2">
    <source>
        <dbReference type="Pfam" id="PF01471"/>
    </source>
</evidence>
<name>A0A1S2QHR8_9ACTN</name>
<feature type="signal peptide" evidence="1">
    <location>
        <begin position="1"/>
        <end position="32"/>
    </location>
</feature>
<dbReference type="Gene3D" id="1.10.101.10">
    <property type="entry name" value="PGBD-like superfamily/PGBD"/>
    <property type="match status" value="2"/>
</dbReference>
<dbReference type="InterPro" id="IPR002477">
    <property type="entry name" value="Peptidoglycan-bd-like"/>
</dbReference>
<dbReference type="AlphaFoldDB" id="A0A1S2QHR8"/>
<proteinExistence type="predicted"/>
<dbReference type="OrthoDB" id="5126452at2"/>